<dbReference type="OrthoDB" id="9794445at2"/>
<keyword evidence="1" id="KW-0378">Hydrolase</keyword>
<organism evidence="4">
    <name type="scientific">Dechloromonas aromatica (strain RCB)</name>
    <dbReference type="NCBI Taxonomy" id="159087"/>
    <lineage>
        <taxon>Bacteria</taxon>
        <taxon>Pseudomonadati</taxon>
        <taxon>Pseudomonadota</taxon>
        <taxon>Betaproteobacteria</taxon>
        <taxon>Rhodocyclales</taxon>
        <taxon>Azonexaceae</taxon>
        <taxon>Dechloromonas</taxon>
    </lineage>
</organism>
<dbReference type="Gene3D" id="3.40.50.1820">
    <property type="entry name" value="alpha/beta hydrolase"/>
    <property type="match status" value="1"/>
</dbReference>
<feature type="domain" description="BD-FAE-like" evidence="3">
    <location>
        <begin position="36"/>
        <end position="140"/>
    </location>
</feature>
<protein>
    <submittedName>
        <fullName evidence="4">LipQ</fullName>
    </submittedName>
</protein>
<dbReference type="SUPFAM" id="SSF53474">
    <property type="entry name" value="alpha/beta-Hydrolases"/>
    <property type="match status" value="1"/>
</dbReference>
<dbReference type="InterPro" id="IPR049492">
    <property type="entry name" value="BD-FAE-like_dom"/>
</dbReference>
<dbReference type="EMBL" id="CP000089">
    <property type="protein sequence ID" value="AAZ48173.1"/>
    <property type="molecule type" value="Genomic_DNA"/>
</dbReference>
<dbReference type="AlphaFoldDB" id="Q47AF8"/>
<evidence type="ECO:0000259" key="3">
    <source>
        <dbReference type="Pfam" id="PF20434"/>
    </source>
</evidence>
<feature type="chain" id="PRO_5004233263" evidence="2">
    <location>
        <begin position="19"/>
        <end position="274"/>
    </location>
</feature>
<dbReference type="KEGG" id="dar:Daro_3444"/>
<dbReference type="GO" id="GO:0016787">
    <property type="term" value="F:hydrolase activity"/>
    <property type="evidence" value="ECO:0007669"/>
    <property type="project" value="UniProtKB-KW"/>
</dbReference>
<proteinExistence type="predicted"/>
<evidence type="ECO:0000256" key="1">
    <source>
        <dbReference type="ARBA" id="ARBA00022801"/>
    </source>
</evidence>
<dbReference type="InterPro" id="IPR029058">
    <property type="entry name" value="AB_hydrolase_fold"/>
</dbReference>
<evidence type="ECO:0000313" key="4">
    <source>
        <dbReference type="EMBL" id="AAZ48173.1"/>
    </source>
</evidence>
<dbReference type="InterPro" id="IPR050300">
    <property type="entry name" value="GDXG_lipolytic_enzyme"/>
</dbReference>
<keyword evidence="2" id="KW-0732">Signal</keyword>
<dbReference type="Pfam" id="PF20434">
    <property type="entry name" value="BD-FAE"/>
    <property type="match status" value="1"/>
</dbReference>
<dbReference type="eggNOG" id="COG0657">
    <property type="taxonomic scope" value="Bacteria"/>
</dbReference>
<evidence type="ECO:0000256" key="2">
    <source>
        <dbReference type="SAM" id="SignalP"/>
    </source>
</evidence>
<feature type="signal peptide" evidence="2">
    <location>
        <begin position="1"/>
        <end position="18"/>
    </location>
</feature>
<dbReference type="HOGENOM" id="CLU_012494_4_1_4"/>
<dbReference type="STRING" id="159087.Daro_3444"/>
<dbReference type="PANTHER" id="PTHR48081">
    <property type="entry name" value="AB HYDROLASE SUPERFAMILY PROTEIN C4A8.06C"/>
    <property type="match status" value="1"/>
</dbReference>
<accession>Q47AF8</accession>
<dbReference type="PANTHER" id="PTHR48081:SF33">
    <property type="entry name" value="KYNURENINE FORMAMIDASE"/>
    <property type="match status" value="1"/>
</dbReference>
<name>Q47AF8_DECAR</name>
<gene>
    <name evidence="4" type="ordered locus">Daro_3444</name>
</gene>
<reference evidence="4" key="1">
    <citation type="submission" date="2005-08" db="EMBL/GenBank/DDBJ databases">
        <title>Complete sequence of Dechloromonas aromatica RCB.</title>
        <authorList>
            <person name="Salinero K.K."/>
            <person name="Copeland A."/>
            <person name="Lucas S."/>
            <person name="Lapidus A."/>
            <person name="Barry K."/>
            <person name="Detter J.C."/>
            <person name="Glavina T."/>
            <person name="Hammon N."/>
            <person name="Israni S."/>
            <person name="Pitluck S."/>
            <person name="Di Bartolo G."/>
            <person name="Trong S."/>
            <person name="Schmutz J."/>
            <person name="Larimer F."/>
            <person name="Land M."/>
            <person name="Ivanova N."/>
            <person name="Richardson P."/>
        </authorList>
    </citation>
    <scope>NUCLEOTIDE SEQUENCE</scope>
    <source>
        <strain evidence="4">RCB</strain>
    </source>
</reference>
<sequence length="274" mass="29324">MRLITPLLLAAFTTFANAAPSLVDASYGPEPEQRFDLHAPPGKQAAPLILMVHGGGWTRGDKEMSRVVDNKVEHWLPRGIAFMSINYRMQPKAAPQEQARDVAQALAYVEKNSARMGVDHNNIVLMGHSAGAHLIALLAARPELLAEVGAQAPRGFVLLDSGALDVPAIMNARHFGLYDRAFGSDPAEWAAASPFHQLRQATAPILAVCSTRRENACPQARAFAGKAVGLGSHAEVLPVDKTHGEINAQLGADPVYTAAVDTFLGRLSPAFAER</sequence>